<evidence type="ECO:0000313" key="10">
    <source>
        <dbReference type="EMBL" id="KAF3706027.1"/>
    </source>
</evidence>
<evidence type="ECO:0000256" key="8">
    <source>
        <dbReference type="SAM" id="Phobius"/>
    </source>
</evidence>
<evidence type="ECO:0000259" key="9">
    <source>
        <dbReference type="Pfam" id="PF15711"/>
    </source>
</evidence>
<name>A0A6G1QU65_CHAAH</name>
<keyword evidence="3" id="KW-0964">Secreted</keyword>
<keyword evidence="11" id="KW-1185">Reference proteome</keyword>
<keyword evidence="8" id="KW-0472">Membrane</keyword>
<evidence type="ECO:0000256" key="6">
    <source>
        <dbReference type="ARBA" id="ARBA00023157"/>
    </source>
</evidence>
<keyword evidence="8" id="KW-0812">Transmembrane</keyword>
<gene>
    <name evidence="10" type="ORF">EXN66_Car021718</name>
</gene>
<dbReference type="InterPro" id="IPR039475">
    <property type="entry name" value="ILEI_FAM3C"/>
</dbReference>
<keyword evidence="5 7" id="KW-0430">Lectin</keyword>
<dbReference type="Proteomes" id="UP000503349">
    <property type="component" value="Chromosome 23"/>
</dbReference>
<evidence type="ECO:0000256" key="1">
    <source>
        <dbReference type="ARBA" id="ARBA00004613"/>
    </source>
</evidence>
<dbReference type="InterPro" id="IPR039477">
    <property type="entry name" value="ILEI/PANDER_dom"/>
</dbReference>
<evidence type="ECO:0000256" key="2">
    <source>
        <dbReference type="ARBA" id="ARBA00010905"/>
    </source>
</evidence>
<evidence type="ECO:0000256" key="3">
    <source>
        <dbReference type="ARBA" id="ARBA00022525"/>
    </source>
</evidence>
<dbReference type="OrthoDB" id="440755at2759"/>
<dbReference type="PANTHER" id="PTHR14592">
    <property type="entry name" value="UNCHARACTERIZED FAM3"/>
    <property type="match status" value="1"/>
</dbReference>
<dbReference type="InterPro" id="IPR039220">
    <property type="entry name" value="FAM3"/>
</dbReference>
<reference evidence="10 11" key="1">
    <citation type="submission" date="2019-02" db="EMBL/GenBank/DDBJ databases">
        <title>Opniocepnalus argus genome.</title>
        <authorList>
            <person name="Zhou C."/>
            <person name="Xiao S."/>
        </authorList>
    </citation>
    <scope>NUCLEOTIDE SEQUENCE [LARGE SCALE GENOMIC DNA]</scope>
    <source>
        <strain evidence="10">OARG1902GOOAL</strain>
        <tissue evidence="10">Muscle</tissue>
    </source>
</reference>
<keyword evidence="6" id="KW-1015">Disulfide bond</keyword>
<evidence type="ECO:0000256" key="5">
    <source>
        <dbReference type="ARBA" id="ARBA00022734"/>
    </source>
</evidence>
<reference evidence="11" key="2">
    <citation type="submission" date="2019-02" db="EMBL/GenBank/DDBJ databases">
        <title>Opniocepnalus argus Var Kimnra genome.</title>
        <authorList>
            <person name="Zhou C."/>
            <person name="Xiao S."/>
        </authorList>
    </citation>
    <scope>NUCLEOTIDE SEQUENCE [LARGE SCALE GENOMIC DNA]</scope>
</reference>
<organism evidence="10 11">
    <name type="scientific">Channa argus</name>
    <name type="common">Northern snakehead</name>
    <name type="synonym">Ophicephalus argus</name>
    <dbReference type="NCBI Taxonomy" id="215402"/>
    <lineage>
        <taxon>Eukaryota</taxon>
        <taxon>Metazoa</taxon>
        <taxon>Chordata</taxon>
        <taxon>Craniata</taxon>
        <taxon>Vertebrata</taxon>
        <taxon>Euteleostomi</taxon>
        <taxon>Actinopterygii</taxon>
        <taxon>Neopterygii</taxon>
        <taxon>Teleostei</taxon>
        <taxon>Neoteleostei</taxon>
        <taxon>Acanthomorphata</taxon>
        <taxon>Anabantaria</taxon>
        <taxon>Anabantiformes</taxon>
        <taxon>Channoidei</taxon>
        <taxon>Channidae</taxon>
        <taxon>Channa</taxon>
    </lineage>
</organism>
<dbReference type="GO" id="GO:0005576">
    <property type="term" value="C:extracellular region"/>
    <property type="evidence" value="ECO:0007669"/>
    <property type="project" value="UniProtKB-SubCell"/>
</dbReference>
<keyword evidence="8" id="KW-1133">Transmembrane helix</keyword>
<comment type="subcellular location">
    <subcellularLocation>
        <location evidence="1">Secreted</location>
    </subcellularLocation>
</comment>
<protein>
    <submittedName>
        <fullName evidence="10">Protein FAM3C Interleukin-like EMT inducer</fullName>
    </submittedName>
</protein>
<dbReference type="AlphaFoldDB" id="A0A6G1QU65"/>
<sequence length="243" mass="26796">MLTVRIGKRTMATRQNLRRWILQCMLVLVPVVIVTTVILQKYSNSFTGDWLVLSKSYYASSQMSKTSFKQSASSCKAQSVCAEDHISFFIQSGAANIVAPKICIQNNLVLGTVLNNAGYGINIVIVNGKTGEVLKNGHFDMYGGEVEPLIEFLKSIETGSVALMASFDEPSSKLNDDARKLIADLGSSAVKSLGFRDNWVFVGGKGAGKSNFEKYMKNDNAVNKYENWPELIELQGCIPRYLE</sequence>
<dbReference type="Pfam" id="PF15711">
    <property type="entry name" value="ILEI"/>
    <property type="match status" value="1"/>
</dbReference>
<feature type="domain" description="ILEI/PANDER" evidence="9">
    <location>
        <begin position="120"/>
        <end position="207"/>
    </location>
</feature>
<evidence type="ECO:0000256" key="4">
    <source>
        <dbReference type="ARBA" id="ARBA00022729"/>
    </source>
</evidence>
<comment type="similarity">
    <text evidence="2">Belongs to the FAM3 family.</text>
</comment>
<feature type="transmembrane region" description="Helical" evidence="8">
    <location>
        <begin position="20"/>
        <end position="39"/>
    </location>
</feature>
<keyword evidence="4" id="KW-0732">Signal</keyword>
<dbReference type="CDD" id="cd13940">
    <property type="entry name" value="ILEI_FAM3C"/>
    <property type="match status" value="1"/>
</dbReference>
<evidence type="ECO:0000313" key="11">
    <source>
        <dbReference type="Proteomes" id="UP000503349"/>
    </source>
</evidence>
<dbReference type="PROSITE" id="PS52031">
    <property type="entry name" value="GG_LECTIN"/>
    <property type="match status" value="1"/>
</dbReference>
<dbReference type="GO" id="GO:0030246">
    <property type="term" value="F:carbohydrate binding"/>
    <property type="evidence" value="ECO:0007669"/>
    <property type="project" value="UniProtKB-UniRule"/>
</dbReference>
<accession>A0A6G1QU65</accession>
<dbReference type="EMBL" id="CM015734">
    <property type="protein sequence ID" value="KAF3706027.1"/>
    <property type="molecule type" value="Genomic_DNA"/>
</dbReference>
<proteinExistence type="inferred from homology"/>
<evidence type="ECO:0000256" key="7">
    <source>
        <dbReference type="PROSITE-ProRule" id="PRU01375"/>
    </source>
</evidence>